<dbReference type="Proteomes" id="UP001560293">
    <property type="component" value="Unassembled WGS sequence"/>
</dbReference>
<keyword evidence="1" id="KW-0812">Transmembrane</keyword>
<dbReference type="Pfam" id="PF11377">
    <property type="entry name" value="DUF3180"/>
    <property type="match status" value="1"/>
</dbReference>
<dbReference type="AlphaFoldDB" id="A0A4R3ZUI2"/>
<keyword evidence="5" id="KW-1185">Reference proteome</keyword>
<sequence>MTRVAKSTLALVALVAAVAAYVLVDAFLGSMPPIGFGWVTLLVVAAVDVLLAIRIRAAISDGGVGQDRSQMHPLTIARCAALGQASAVLGAATGGFGAGLALFFLPRLGELAAAAAELPSSLAVLVSGAALVGAGLFLESACETPPDDDENGGLGEPA</sequence>
<evidence type="ECO:0000313" key="3">
    <source>
        <dbReference type="EMBL" id="TCW24082.1"/>
    </source>
</evidence>
<keyword evidence="1" id="KW-1133">Transmembrane helix</keyword>
<proteinExistence type="predicted"/>
<feature type="transmembrane region" description="Helical" evidence="1">
    <location>
        <begin position="34"/>
        <end position="55"/>
    </location>
</feature>
<dbReference type="Proteomes" id="UP000295805">
    <property type="component" value="Unassembled WGS sequence"/>
</dbReference>
<dbReference type="GeneID" id="89529542"/>
<evidence type="ECO:0000256" key="1">
    <source>
        <dbReference type="SAM" id="Phobius"/>
    </source>
</evidence>
<evidence type="ECO:0000313" key="5">
    <source>
        <dbReference type="Proteomes" id="UP001560293"/>
    </source>
</evidence>
<reference evidence="5" key="2">
    <citation type="submission" date="2024-07" db="EMBL/GenBank/DDBJ databases">
        <title>Pseudomonas strain that inhibits Aeromonas fish pathogens.</title>
        <authorList>
            <person name="Wildschutte H."/>
        </authorList>
    </citation>
    <scope>NUCLEOTIDE SEQUENCE [LARGE SCALE GENOMIC DNA]</scope>
    <source>
        <strain evidence="5">n60</strain>
    </source>
</reference>
<protein>
    <submittedName>
        <fullName evidence="2">DUF3180 domain-containing protein</fullName>
    </submittedName>
    <submittedName>
        <fullName evidence="3">Uncharacterized protein DUF3180</fullName>
    </submittedName>
</protein>
<accession>A0A4R3ZUI2</accession>
<feature type="transmembrane region" description="Helical" evidence="1">
    <location>
        <begin position="76"/>
        <end position="106"/>
    </location>
</feature>
<evidence type="ECO:0000313" key="4">
    <source>
        <dbReference type="Proteomes" id="UP000295805"/>
    </source>
</evidence>
<comment type="caution">
    <text evidence="3">The sequence shown here is derived from an EMBL/GenBank/DDBJ whole genome shotgun (WGS) entry which is preliminary data.</text>
</comment>
<evidence type="ECO:0000313" key="2">
    <source>
        <dbReference type="EMBL" id="MEX6464526.1"/>
    </source>
</evidence>
<keyword evidence="1" id="KW-0472">Membrane</keyword>
<gene>
    <name evidence="2" type="ORF">AB6N35_09245</name>
    <name evidence="3" type="ORF">EDD19_10818</name>
</gene>
<dbReference type="InterPro" id="IPR021517">
    <property type="entry name" value="DUF3180"/>
</dbReference>
<dbReference type="EMBL" id="SMCX01000008">
    <property type="protein sequence ID" value="TCW24082.1"/>
    <property type="molecule type" value="Genomic_DNA"/>
</dbReference>
<organism evidence="3 4">
    <name type="scientific">Dietzia cinnamea</name>
    <dbReference type="NCBI Taxonomy" id="321318"/>
    <lineage>
        <taxon>Bacteria</taxon>
        <taxon>Bacillati</taxon>
        <taxon>Actinomycetota</taxon>
        <taxon>Actinomycetes</taxon>
        <taxon>Mycobacteriales</taxon>
        <taxon>Dietziaceae</taxon>
        <taxon>Dietzia</taxon>
    </lineage>
</organism>
<dbReference type="EMBL" id="JBFTEZ010000002">
    <property type="protein sequence ID" value="MEX6464526.1"/>
    <property type="molecule type" value="Genomic_DNA"/>
</dbReference>
<reference evidence="2" key="3">
    <citation type="submission" date="2024-07" db="EMBL/GenBank/DDBJ databases">
        <authorList>
            <person name="Wildschutte H."/>
        </authorList>
    </citation>
    <scope>NUCLEOTIDE SEQUENCE</scope>
    <source>
        <strain evidence="2">N60</strain>
    </source>
</reference>
<dbReference type="RefSeq" id="WP_061227477.1">
    <property type="nucleotide sequence ID" value="NZ_CP143053.1"/>
</dbReference>
<reference evidence="3 4" key="1">
    <citation type="submission" date="2019-03" db="EMBL/GenBank/DDBJ databases">
        <title>Root nodule microbial communities of legume samples collected from USA, Mexico and Botswana.</title>
        <authorList>
            <person name="Hirsch A."/>
        </authorList>
    </citation>
    <scope>NUCLEOTIDE SEQUENCE [LARGE SCALE GENOMIC DNA]</scope>
    <source>
        <strain evidence="3 4">55</strain>
    </source>
</reference>
<name>A0A4R3ZUI2_9ACTN</name>